<proteinExistence type="predicted"/>
<dbReference type="InterPro" id="IPR014036">
    <property type="entry name" value="DeoR-like_C"/>
</dbReference>
<dbReference type="Pfam" id="PF00455">
    <property type="entry name" value="DeoRC"/>
    <property type="match status" value="1"/>
</dbReference>
<dbReference type="AlphaFoldDB" id="A0A7W7WEZ1"/>
<protein>
    <submittedName>
        <fullName evidence="3">DeoR/GlpR family transcriptional regulator of sugar metabolism</fullName>
    </submittedName>
</protein>
<dbReference type="RefSeq" id="WP_312882917.1">
    <property type="nucleotide sequence ID" value="NZ_BAABEK010000076.1"/>
</dbReference>
<comment type="caution">
    <text evidence="3">The sequence shown here is derived from an EMBL/GenBank/DDBJ whole genome shotgun (WGS) entry which is preliminary data.</text>
</comment>
<dbReference type="PANTHER" id="PTHR30363:SF4">
    <property type="entry name" value="GLYCEROL-3-PHOSPHATE REGULON REPRESSOR"/>
    <property type="match status" value="1"/>
</dbReference>
<reference evidence="3 4" key="1">
    <citation type="submission" date="2020-08" db="EMBL/GenBank/DDBJ databases">
        <title>Sequencing the genomes of 1000 actinobacteria strains.</title>
        <authorList>
            <person name="Klenk H.-P."/>
        </authorList>
    </citation>
    <scope>NUCLEOTIDE SEQUENCE [LARGE SCALE GENOMIC DNA]</scope>
    <source>
        <strain evidence="3 4">DSM 43023</strain>
    </source>
</reference>
<gene>
    <name evidence="3" type="ORF">FHR32_008260</name>
</gene>
<evidence type="ECO:0000313" key="3">
    <source>
        <dbReference type="EMBL" id="MBB4943859.1"/>
    </source>
</evidence>
<evidence type="ECO:0000259" key="2">
    <source>
        <dbReference type="Pfam" id="PF00455"/>
    </source>
</evidence>
<name>A0A7W7WEZ1_9ACTN</name>
<keyword evidence="4" id="KW-1185">Reference proteome</keyword>
<feature type="domain" description="DeoR-like transcriptional repressor C-terminal sensor" evidence="2">
    <location>
        <begin position="1"/>
        <end position="136"/>
    </location>
</feature>
<dbReference type="SMART" id="SM01134">
    <property type="entry name" value="DeoRC"/>
    <property type="match status" value="1"/>
</dbReference>
<dbReference type="PANTHER" id="PTHR30363">
    <property type="entry name" value="HTH-TYPE TRANSCRIPTIONAL REGULATOR SRLR-RELATED"/>
    <property type="match status" value="1"/>
</dbReference>
<dbReference type="EMBL" id="JACHJU010000006">
    <property type="protein sequence ID" value="MBB4943859.1"/>
    <property type="molecule type" value="Genomic_DNA"/>
</dbReference>
<accession>A0A7W7WEZ1</accession>
<evidence type="ECO:0000313" key="4">
    <source>
        <dbReference type="Proteomes" id="UP000534286"/>
    </source>
</evidence>
<keyword evidence="1" id="KW-0678">Repressor</keyword>
<dbReference type="InterPro" id="IPR037171">
    <property type="entry name" value="NagB/RpiA_transferase-like"/>
</dbReference>
<dbReference type="Proteomes" id="UP000534286">
    <property type="component" value="Unassembled WGS sequence"/>
</dbReference>
<organism evidence="3 4">
    <name type="scientific">Streptosporangium album</name>
    <dbReference type="NCBI Taxonomy" id="47479"/>
    <lineage>
        <taxon>Bacteria</taxon>
        <taxon>Bacillati</taxon>
        <taxon>Actinomycetota</taxon>
        <taxon>Actinomycetes</taxon>
        <taxon>Streptosporangiales</taxon>
        <taxon>Streptosporangiaceae</taxon>
        <taxon>Streptosporangium</taxon>
    </lineage>
</organism>
<dbReference type="SUPFAM" id="SSF100950">
    <property type="entry name" value="NagB/RpiA/CoA transferase-like"/>
    <property type="match status" value="1"/>
</dbReference>
<dbReference type="InterPro" id="IPR050313">
    <property type="entry name" value="Carb_Metab_HTH_regulators"/>
</dbReference>
<evidence type="ECO:0000256" key="1">
    <source>
        <dbReference type="ARBA" id="ARBA00022491"/>
    </source>
</evidence>
<sequence length="157" mass="16205">MIDVGTTAVNVARALPLDFSGTVATCSLLVAAELAERSGVEVLVCGGRLRGGDLALSNSIAQAFFADLHADVAFLGSGGINAVAGLTDYHLEEAAVRKTILRNAACSYALADSSKFDRIARHRVAGVDELTGVITEAPPPPSLYQAITRKGGVVVLP</sequence>